<evidence type="ECO:0000256" key="1">
    <source>
        <dbReference type="SAM" id="MobiDB-lite"/>
    </source>
</evidence>
<proteinExistence type="predicted"/>
<feature type="non-terminal residue" evidence="2">
    <location>
        <position position="89"/>
    </location>
</feature>
<name>A0A843TW55_COLES</name>
<comment type="caution">
    <text evidence="2">The sequence shown here is derived from an EMBL/GenBank/DDBJ whole genome shotgun (WGS) entry which is preliminary data.</text>
</comment>
<protein>
    <submittedName>
        <fullName evidence="2">Uncharacterized protein</fullName>
    </submittedName>
</protein>
<evidence type="ECO:0000313" key="3">
    <source>
        <dbReference type="Proteomes" id="UP000652761"/>
    </source>
</evidence>
<dbReference type="AlphaFoldDB" id="A0A843TW55"/>
<dbReference type="EMBL" id="NMUH01000179">
    <property type="protein sequence ID" value="MQL73750.1"/>
    <property type="molecule type" value="Genomic_DNA"/>
</dbReference>
<reference evidence="2" key="1">
    <citation type="submission" date="2017-07" db="EMBL/GenBank/DDBJ databases">
        <title>Taro Niue Genome Assembly and Annotation.</title>
        <authorList>
            <person name="Atibalentja N."/>
            <person name="Keating K."/>
            <person name="Fields C.J."/>
        </authorList>
    </citation>
    <scope>NUCLEOTIDE SEQUENCE</scope>
    <source>
        <strain evidence="2">Niue_2</strain>
        <tissue evidence="2">Leaf</tissue>
    </source>
</reference>
<keyword evidence="3" id="KW-1185">Reference proteome</keyword>
<organism evidence="2 3">
    <name type="scientific">Colocasia esculenta</name>
    <name type="common">Wild taro</name>
    <name type="synonym">Arum esculentum</name>
    <dbReference type="NCBI Taxonomy" id="4460"/>
    <lineage>
        <taxon>Eukaryota</taxon>
        <taxon>Viridiplantae</taxon>
        <taxon>Streptophyta</taxon>
        <taxon>Embryophyta</taxon>
        <taxon>Tracheophyta</taxon>
        <taxon>Spermatophyta</taxon>
        <taxon>Magnoliopsida</taxon>
        <taxon>Liliopsida</taxon>
        <taxon>Araceae</taxon>
        <taxon>Aroideae</taxon>
        <taxon>Colocasieae</taxon>
        <taxon>Colocasia</taxon>
    </lineage>
</organism>
<evidence type="ECO:0000313" key="2">
    <source>
        <dbReference type="EMBL" id="MQL73750.1"/>
    </source>
</evidence>
<dbReference type="Proteomes" id="UP000652761">
    <property type="component" value="Unassembled WGS sequence"/>
</dbReference>
<feature type="non-terminal residue" evidence="2">
    <location>
        <position position="1"/>
    </location>
</feature>
<sequence length="89" mass="9212">FSLFSLPVGTLTPNPAPAEPSPTRTRPETLAATFFPPSLLLPLLPQQGGTGEARANWTLSPVSDHGGVLASAAASDGGMMLIWSEPELT</sequence>
<accession>A0A843TW55</accession>
<feature type="region of interest" description="Disordered" evidence="1">
    <location>
        <begin position="1"/>
        <end position="26"/>
    </location>
</feature>
<gene>
    <name evidence="2" type="ORF">Taro_006106</name>
</gene>